<dbReference type="Pfam" id="PF00076">
    <property type="entry name" value="RRM_1"/>
    <property type="match status" value="3"/>
</dbReference>
<dbReference type="InterPro" id="IPR035979">
    <property type="entry name" value="RBD_domain_sf"/>
</dbReference>
<sequence length="475" mass="52068">MSVSILRIRGLPYSATADDVINFFKDVSIKGGKRGISFPQGPNGRSNGEAFIELENEEEIEKAMAHHNEHMGRRYIEVFRSDEAEMKRAMGWQPERNRKEHVARLRGLPYDTDKKDIFTFFSGLDIAPNGIGLLVDHMGRCTGDAYVQFTSAEMLARAKEKHLEKIGHRYIEIFDSTGVEANVAIRRQIEINQERSGGGGPMLGHGRDRFGGYYGPPSPGYRGYGGPQGPGGPPGYGRGPRPGPYSRPYGAGPGGYGQRPPSPRGGYGPPPDNYAAPGMGPNESKSMTGHAIRMRGLPYSVTPDEIAHFLAPLQPVNIHICYNAAGRPTGEADVDFASHDEAKEAMKKDREKIGTRYIELFLESTPMGNRRQGQASPGGYPPRPYGPPFYSGGGGSNGTGRYSGEATPNKFKSGYYEAPSNGMYGGPEDFGCPPDERYGGRREGYGGPMEPRRTPGPRVADDGYEDYGEREEYYW</sequence>
<name>A0A0X3NXE0_SCHSO</name>
<gene>
    <name evidence="6" type="primary">HNRH2</name>
    <name evidence="6" type="ORF">TR139214</name>
</gene>
<evidence type="ECO:0000256" key="2">
    <source>
        <dbReference type="ARBA" id="ARBA00022884"/>
    </source>
</evidence>
<dbReference type="SMART" id="SM00360">
    <property type="entry name" value="RRM"/>
    <property type="match status" value="3"/>
</dbReference>
<organism evidence="6">
    <name type="scientific">Schistocephalus solidus</name>
    <name type="common">Tapeworm</name>
    <dbReference type="NCBI Taxonomy" id="70667"/>
    <lineage>
        <taxon>Eukaryota</taxon>
        <taxon>Metazoa</taxon>
        <taxon>Spiralia</taxon>
        <taxon>Lophotrochozoa</taxon>
        <taxon>Platyhelminthes</taxon>
        <taxon>Cestoda</taxon>
        <taxon>Eucestoda</taxon>
        <taxon>Diphyllobothriidea</taxon>
        <taxon>Diphyllobothriidae</taxon>
        <taxon>Schistocephalus</taxon>
    </lineage>
</organism>
<feature type="compositionally biased region" description="Basic and acidic residues" evidence="4">
    <location>
        <begin position="434"/>
        <end position="444"/>
    </location>
</feature>
<keyword evidence="2 3" id="KW-0694">RNA-binding</keyword>
<dbReference type="PROSITE" id="PS50102">
    <property type="entry name" value="RRM"/>
    <property type="match status" value="2"/>
</dbReference>
<evidence type="ECO:0000259" key="5">
    <source>
        <dbReference type="PROSITE" id="PS50102"/>
    </source>
</evidence>
<dbReference type="CDD" id="cd12504">
    <property type="entry name" value="RRM2_hnRNPH_CRSF1_like"/>
    <property type="match status" value="1"/>
</dbReference>
<dbReference type="AlphaFoldDB" id="A0A0X3NXE0"/>
<keyword evidence="6" id="KW-0687">Ribonucleoprotein</keyword>
<feature type="domain" description="RRM" evidence="5">
    <location>
        <begin position="290"/>
        <end position="365"/>
    </location>
</feature>
<dbReference type="SUPFAM" id="SSF54928">
    <property type="entry name" value="RNA-binding domain, RBD"/>
    <property type="match status" value="2"/>
</dbReference>
<dbReference type="InterPro" id="IPR012677">
    <property type="entry name" value="Nucleotide-bd_a/b_plait_sf"/>
</dbReference>
<feature type="region of interest" description="Disordered" evidence="4">
    <location>
        <begin position="192"/>
        <end position="286"/>
    </location>
</feature>
<reference evidence="6" key="1">
    <citation type="submission" date="2016-01" db="EMBL/GenBank/DDBJ databases">
        <title>Reference transcriptome for the parasite Schistocephalus solidus: insights into the molecular evolution of parasitism.</title>
        <authorList>
            <person name="Hebert F.O."/>
            <person name="Grambauer S."/>
            <person name="Barber I."/>
            <person name="Landry C.R."/>
            <person name="Aubin-Horth N."/>
        </authorList>
    </citation>
    <scope>NUCLEOTIDE SEQUENCE</scope>
</reference>
<protein>
    <submittedName>
        <fullName evidence="6">Heterogeneous nuclear ribonucleoprotein H2</fullName>
    </submittedName>
</protein>
<accession>A0A0X3NXE0</accession>
<dbReference type="PANTHER" id="PTHR13976">
    <property type="entry name" value="HETEROGENEOUS NUCLEAR RIBONUCLEOPROTEIN-RELATED"/>
    <property type="match status" value="1"/>
</dbReference>
<dbReference type="InterPro" id="IPR050666">
    <property type="entry name" value="ESRP"/>
</dbReference>
<feature type="compositionally biased region" description="Pro residues" evidence="4">
    <location>
        <begin position="260"/>
        <end position="272"/>
    </location>
</feature>
<evidence type="ECO:0000256" key="4">
    <source>
        <dbReference type="SAM" id="MobiDB-lite"/>
    </source>
</evidence>
<dbReference type="InterPro" id="IPR000504">
    <property type="entry name" value="RRM_dom"/>
</dbReference>
<evidence type="ECO:0000313" key="6">
    <source>
        <dbReference type="EMBL" id="JAP39566.1"/>
    </source>
</evidence>
<dbReference type="EMBL" id="GEEE01023659">
    <property type="protein sequence ID" value="JAP39566.1"/>
    <property type="molecule type" value="Transcribed_RNA"/>
</dbReference>
<feature type="domain" description="RRM" evidence="5">
    <location>
        <begin position="4"/>
        <end position="83"/>
    </location>
</feature>
<feature type="compositionally biased region" description="Gly residues" evidence="4">
    <location>
        <begin position="222"/>
        <end position="240"/>
    </location>
</feature>
<dbReference type="Gene3D" id="3.30.70.330">
    <property type="match status" value="3"/>
</dbReference>
<dbReference type="GO" id="GO:1990904">
    <property type="term" value="C:ribonucleoprotein complex"/>
    <property type="evidence" value="ECO:0007669"/>
    <property type="project" value="UniProtKB-KW"/>
</dbReference>
<evidence type="ECO:0000256" key="1">
    <source>
        <dbReference type="ARBA" id="ARBA00022737"/>
    </source>
</evidence>
<keyword evidence="1" id="KW-0677">Repeat</keyword>
<feature type="region of interest" description="Disordered" evidence="4">
    <location>
        <begin position="426"/>
        <end position="475"/>
    </location>
</feature>
<dbReference type="GO" id="GO:0003723">
    <property type="term" value="F:RNA binding"/>
    <property type="evidence" value="ECO:0007669"/>
    <property type="project" value="UniProtKB-UniRule"/>
</dbReference>
<evidence type="ECO:0000256" key="3">
    <source>
        <dbReference type="PROSITE-ProRule" id="PRU00176"/>
    </source>
</evidence>
<feature type="region of interest" description="Disordered" evidence="4">
    <location>
        <begin position="365"/>
        <end position="401"/>
    </location>
</feature>
<proteinExistence type="predicted"/>